<sequence length="89" mass="9750">MAEATWGEATPPPIDWKMSASLENVPRGDAAVPEVTSLETAVRAWQDLDPAMRADAVLKLERPVWLIPEMPLDRFEGDGIGDLVRVLPA</sequence>
<accession>A0ABY2QE03</accession>
<dbReference type="RefSeq" id="WP_046409809.1">
    <property type="nucleotide sequence ID" value="NZ_SSTI01000011.1"/>
</dbReference>
<reference evidence="1 2" key="1">
    <citation type="submission" date="2019-04" db="EMBL/GenBank/DDBJ databases">
        <title>Microbes associate with the intestines of laboratory mice.</title>
        <authorList>
            <person name="Navarre W."/>
            <person name="Wong E."/>
            <person name="Huang K.C."/>
            <person name="Tropini C."/>
            <person name="Ng K."/>
            <person name="Yu B."/>
        </authorList>
    </citation>
    <scope>NUCLEOTIDE SEQUENCE [LARGE SCALE GENOMIC DNA]</scope>
    <source>
        <strain evidence="1 2">NM83_B4-11</strain>
    </source>
</reference>
<evidence type="ECO:0000313" key="2">
    <source>
        <dbReference type="Proteomes" id="UP000308038"/>
    </source>
</evidence>
<proteinExistence type="predicted"/>
<gene>
    <name evidence="1" type="ORF">E5988_14210</name>
</gene>
<organism evidence="1 2">
    <name type="scientific">Sphingomonas olei</name>
    <dbReference type="NCBI Taxonomy" id="1886787"/>
    <lineage>
        <taxon>Bacteria</taxon>
        <taxon>Pseudomonadati</taxon>
        <taxon>Pseudomonadota</taxon>
        <taxon>Alphaproteobacteria</taxon>
        <taxon>Sphingomonadales</taxon>
        <taxon>Sphingomonadaceae</taxon>
        <taxon>Sphingomonas</taxon>
    </lineage>
</organism>
<dbReference type="Proteomes" id="UP000308038">
    <property type="component" value="Unassembled WGS sequence"/>
</dbReference>
<protein>
    <submittedName>
        <fullName evidence="1">Uncharacterized protein</fullName>
    </submittedName>
</protein>
<name>A0ABY2QE03_9SPHN</name>
<dbReference type="EMBL" id="SSTI01000011">
    <property type="protein sequence ID" value="THG38461.1"/>
    <property type="molecule type" value="Genomic_DNA"/>
</dbReference>
<keyword evidence="2" id="KW-1185">Reference proteome</keyword>
<comment type="caution">
    <text evidence="1">The sequence shown here is derived from an EMBL/GenBank/DDBJ whole genome shotgun (WGS) entry which is preliminary data.</text>
</comment>
<evidence type="ECO:0000313" key="1">
    <source>
        <dbReference type="EMBL" id="THG38461.1"/>
    </source>
</evidence>